<keyword evidence="3" id="KW-0147">Chitin-binding</keyword>
<dbReference type="SUPFAM" id="SSF51445">
    <property type="entry name" value="(Trans)glycosidases"/>
    <property type="match status" value="1"/>
</dbReference>
<dbReference type="Pfam" id="PF00704">
    <property type="entry name" value="Glyco_hydro_18"/>
    <property type="match status" value="1"/>
</dbReference>
<dbReference type="GO" id="GO:0008061">
    <property type="term" value="F:chitin binding"/>
    <property type="evidence" value="ECO:0007669"/>
    <property type="project" value="UniProtKB-KW"/>
</dbReference>
<dbReference type="GO" id="GO:0006032">
    <property type="term" value="P:chitin catabolic process"/>
    <property type="evidence" value="ECO:0007669"/>
    <property type="project" value="UniProtKB-KW"/>
</dbReference>
<keyword evidence="8" id="KW-0624">Polysaccharide degradation</keyword>
<keyword evidence="12" id="KW-0732">Signal</keyword>
<dbReference type="GO" id="GO:0000272">
    <property type="term" value="P:polysaccharide catabolic process"/>
    <property type="evidence" value="ECO:0007669"/>
    <property type="project" value="UniProtKB-KW"/>
</dbReference>
<evidence type="ECO:0000256" key="7">
    <source>
        <dbReference type="ARBA" id="ARBA00023295"/>
    </source>
</evidence>
<gene>
    <name evidence="14" type="ORF">BJ322DRAFT_721632</name>
</gene>
<evidence type="ECO:0000256" key="6">
    <source>
        <dbReference type="ARBA" id="ARBA00023277"/>
    </source>
</evidence>
<evidence type="ECO:0000256" key="12">
    <source>
        <dbReference type="SAM" id="SignalP"/>
    </source>
</evidence>
<evidence type="ECO:0000259" key="13">
    <source>
        <dbReference type="PROSITE" id="PS51910"/>
    </source>
</evidence>
<evidence type="ECO:0000313" key="14">
    <source>
        <dbReference type="EMBL" id="KAF9787429.1"/>
    </source>
</evidence>
<accession>A0A9P6HIB2</accession>
<dbReference type="Gene3D" id="2.10.10.20">
    <property type="entry name" value="Carbohydrate-binding module superfamily 5/12"/>
    <property type="match status" value="1"/>
</dbReference>
<keyword evidence="15" id="KW-1185">Reference proteome</keyword>
<sequence>MMLQVSVSIIGLLLVFLRVALAFDATRNDNLAVYYGQNSYGATNAADRANWQQGLSTYCQDDTIDTFPLAFLTSFTGQGGLPSLDLANTCSGTTGLFNGTALPNCQFMAADIMSCQASGKLITLSLGGATGSASFTSDSDATTFANTLWDLFFEGNSSTRPFGTAVLDGVDLDIEGGSTSYYQTFLDTLQTHFKSGSKRYYTTAAPQCPFPDAYLGNVINSSPFDAVYVQFYNNFCGVTKFNNSNAWNFGQWDNWAKTQSPNPNVKVYIGAPGGPMAANQGSYVDVNTLGNIAIQTRQNYSSFGGIMLWDVSQAYANNRYDLAIKNLITGGSPPATTTPLSTTTTRLSTTTKQSSSASTKPRSTSTTKPLSTAIPSPSNTTRTSSSTRKSSSTTISPVPTPVPTVSCVGVSAWVTDIPYVGGNQVVYNGHLWTAKWWSYDSVPGGSAGDWTDDGPCPSDSGFAAAQGQTRYCFLSLR</sequence>
<dbReference type="InterPro" id="IPR001579">
    <property type="entry name" value="Glyco_hydro_18_chit_AS"/>
</dbReference>
<protein>
    <recommendedName>
        <fullName evidence="2">chitinase</fullName>
        <ecNumber evidence="2">3.2.1.14</ecNumber>
    </recommendedName>
</protein>
<feature type="chain" id="PRO_5040484058" description="chitinase" evidence="12">
    <location>
        <begin position="23"/>
        <end position="477"/>
    </location>
</feature>
<dbReference type="SUPFAM" id="SSF51055">
    <property type="entry name" value="Carbohydrate binding domain"/>
    <property type="match status" value="1"/>
</dbReference>
<evidence type="ECO:0000256" key="3">
    <source>
        <dbReference type="ARBA" id="ARBA00022669"/>
    </source>
</evidence>
<comment type="catalytic activity">
    <reaction evidence="1">
        <text>Random endo-hydrolysis of N-acetyl-beta-D-glucosaminide (1-&gt;4)-beta-linkages in chitin and chitodextrins.</text>
        <dbReference type="EC" id="3.2.1.14"/>
    </reaction>
</comment>
<evidence type="ECO:0000256" key="11">
    <source>
        <dbReference type="SAM" id="MobiDB-lite"/>
    </source>
</evidence>
<dbReference type="GO" id="GO:0030246">
    <property type="term" value="F:carbohydrate binding"/>
    <property type="evidence" value="ECO:0007669"/>
    <property type="project" value="InterPro"/>
</dbReference>
<proteinExistence type="inferred from homology"/>
<feature type="domain" description="GH18" evidence="13">
    <location>
        <begin position="29"/>
        <end position="331"/>
    </location>
</feature>
<dbReference type="EMBL" id="WIUZ02000005">
    <property type="protein sequence ID" value="KAF9787429.1"/>
    <property type="molecule type" value="Genomic_DNA"/>
</dbReference>
<dbReference type="PANTHER" id="PTHR45708:SF49">
    <property type="entry name" value="ENDOCHITINASE"/>
    <property type="match status" value="1"/>
</dbReference>
<evidence type="ECO:0000256" key="2">
    <source>
        <dbReference type="ARBA" id="ARBA00012729"/>
    </source>
</evidence>
<name>A0A9P6HIB2_9AGAM</name>
<dbReference type="Gene3D" id="3.20.20.80">
    <property type="entry name" value="Glycosidases"/>
    <property type="match status" value="1"/>
</dbReference>
<comment type="caution">
    <text evidence="14">The sequence shown here is derived from an EMBL/GenBank/DDBJ whole genome shotgun (WGS) entry which is preliminary data.</text>
</comment>
<dbReference type="InterPro" id="IPR003610">
    <property type="entry name" value="CBM5/12"/>
</dbReference>
<dbReference type="InterPro" id="IPR017853">
    <property type="entry name" value="GH"/>
</dbReference>
<dbReference type="InterPro" id="IPR001223">
    <property type="entry name" value="Glyco_hydro18_cat"/>
</dbReference>
<dbReference type="CDD" id="cd02877">
    <property type="entry name" value="GH18_hevamine_XipI_class_III"/>
    <property type="match status" value="1"/>
</dbReference>
<comment type="similarity">
    <text evidence="10">Belongs to the glycosyl hydrolase 18 family.</text>
</comment>
<feature type="region of interest" description="Disordered" evidence="11">
    <location>
        <begin position="331"/>
        <end position="400"/>
    </location>
</feature>
<feature type="signal peptide" evidence="12">
    <location>
        <begin position="1"/>
        <end position="22"/>
    </location>
</feature>
<dbReference type="AlphaFoldDB" id="A0A9P6HIB2"/>
<dbReference type="InterPro" id="IPR045321">
    <property type="entry name" value="Cts1-like"/>
</dbReference>
<dbReference type="PROSITE" id="PS01095">
    <property type="entry name" value="GH18_1"/>
    <property type="match status" value="1"/>
</dbReference>
<keyword evidence="7 9" id="KW-0326">Glycosidase</keyword>
<evidence type="ECO:0000256" key="9">
    <source>
        <dbReference type="RuleBase" id="RU000489"/>
    </source>
</evidence>
<keyword evidence="5" id="KW-0146">Chitin degradation</keyword>
<evidence type="ECO:0000256" key="4">
    <source>
        <dbReference type="ARBA" id="ARBA00022801"/>
    </source>
</evidence>
<dbReference type="GO" id="GO:0005576">
    <property type="term" value="C:extracellular region"/>
    <property type="evidence" value="ECO:0007669"/>
    <property type="project" value="InterPro"/>
</dbReference>
<dbReference type="OrthoDB" id="6020543at2759"/>
<dbReference type="CDD" id="cd12215">
    <property type="entry name" value="ChiC_BD"/>
    <property type="match status" value="1"/>
</dbReference>
<evidence type="ECO:0000256" key="1">
    <source>
        <dbReference type="ARBA" id="ARBA00000822"/>
    </source>
</evidence>
<evidence type="ECO:0000313" key="15">
    <source>
        <dbReference type="Proteomes" id="UP000736335"/>
    </source>
</evidence>
<evidence type="ECO:0000256" key="8">
    <source>
        <dbReference type="ARBA" id="ARBA00023326"/>
    </source>
</evidence>
<dbReference type="InterPro" id="IPR050542">
    <property type="entry name" value="Glycosyl_Hydrlase18_Chitinase"/>
</dbReference>
<evidence type="ECO:0000256" key="10">
    <source>
        <dbReference type="RuleBase" id="RU004453"/>
    </source>
</evidence>
<reference evidence="14" key="2">
    <citation type="submission" date="2020-11" db="EMBL/GenBank/DDBJ databases">
        <authorList>
            <consortium name="DOE Joint Genome Institute"/>
            <person name="Kuo A."/>
            <person name="Miyauchi S."/>
            <person name="Kiss E."/>
            <person name="Drula E."/>
            <person name="Kohler A."/>
            <person name="Sanchez-Garcia M."/>
            <person name="Andreopoulos B."/>
            <person name="Barry K.W."/>
            <person name="Bonito G."/>
            <person name="Buee M."/>
            <person name="Carver A."/>
            <person name="Chen C."/>
            <person name="Cichocki N."/>
            <person name="Clum A."/>
            <person name="Culley D."/>
            <person name="Crous P.W."/>
            <person name="Fauchery L."/>
            <person name="Girlanda M."/>
            <person name="Hayes R."/>
            <person name="Keri Z."/>
            <person name="Labutti K."/>
            <person name="Lipzen A."/>
            <person name="Lombard V."/>
            <person name="Magnuson J."/>
            <person name="Maillard F."/>
            <person name="Morin E."/>
            <person name="Murat C."/>
            <person name="Nolan M."/>
            <person name="Ohm R."/>
            <person name="Pangilinan J."/>
            <person name="Pereira M."/>
            <person name="Perotto S."/>
            <person name="Peter M."/>
            <person name="Riley R."/>
            <person name="Sitrit Y."/>
            <person name="Stielow B."/>
            <person name="Szollosi G."/>
            <person name="Zifcakova L."/>
            <person name="Stursova M."/>
            <person name="Spatafora J.W."/>
            <person name="Tedersoo L."/>
            <person name="Vaario L.-M."/>
            <person name="Yamada A."/>
            <person name="Yan M."/>
            <person name="Wang P."/>
            <person name="Xu J."/>
            <person name="Bruns T."/>
            <person name="Baldrian P."/>
            <person name="Vilgalys R."/>
            <person name="Henrissat B."/>
            <person name="Grigoriev I.V."/>
            <person name="Hibbett D."/>
            <person name="Nagy L.G."/>
            <person name="Martin F.M."/>
        </authorList>
    </citation>
    <scope>NUCLEOTIDE SEQUENCE</scope>
    <source>
        <strain evidence="14">UH-Tt-Lm1</strain>
    </source>
</reference>
<dbReference type="Proteomes" id="UP000736335">
    <property type="component" value="Unassembled WGS sequence"/>
</dbReference>
<reference evidence="14" key="1">
    <citation type="journal article" date="2020" name="Nat. Commun.">
        <title>Large-scale genome sequencing of mycorrhizal fungi provides insights into the early evolution of symbiotic traits.</title>
        <authorList>
            <person name="Miyauchi S."/>
            <person name="Kiss E."/>
            <person name="Kuo A."/>
            <person name="Drula E."/>
            <person name="Kohler A."/>
            <person name="Sanchez-Garcia M."/>
            <person name="Morin E."/>
            <person name="Andreopoulos B."/>
            <person name="Barry K.W."/>
            <person name="Bonito G."/>
            <person name="Buee M."/>
            <person name="Carver A."/>
            <person name="Chen C."/>
            <person name="Cichocki N."/>
            <person name="Clum A."/>
            <person name="Culley D."/>
            <person name="Crous P.W."/>
            <person name="Fauchery L."/>
            <person name="Girlanda M."/>
            <person name="Hayes R.D."/>
            <person name="Keri Z."/>
            <person name="LaButti K."/>
            <person name="Lipzen A."/>
            <person name="Lombard V."/>
            <person name="Magnuson J."/>
            <person name="Maillard F."/>
            <person name="Murat C."/>
            <person name="Nolan M."/>
            <person name="Ohm R.A."/>
            <person name="Pangilinan J."/>
            <person name="Pereira M.F."/>
            <person name="Perotto S."/>
            <person name="Peter M."/>
            <person name="Pfister S."/>
            <person name="Riley R."/>
            <person name="Sitrit Y."/>
            <person name="Stielow J.B."/>
            <person name="Szollosi G."/>
            <person name="Zifcakova L."/>
            <person name="Stursova M."/>
            <person name="Spatafora J.W."/>
            <person name="Tedersoo L."/>
            <person name="Vaario L.M."/>
            <person name="Yamada A."/>
            <person name="Yan M."/>
            <person name="Wang P."/>
            <person name="Xu J."/>
            <person name="Bruns T."/>
            <person name="Baldrian P."/>
            <person name="Vilgalys R."/>
            <person name="Dunand C."/>
            <person name="Henrissat B."/>
            <person name="Grigoriev I.V."/>
            <person name="Hibbett D."/>
            <person name="Nagy L.G."/>
            <person name="Martin F.M."/>
        </authorList>
    </citation>
    <scope>NUCLEOTIDE SEQUENCE</scope>
    <source>
        <strain evidence="14">UH-Tt-Lm1</strain>
    </source>
</reference>
<dbReference type="InterPro" id="IPR036573">
    <property type="entry name" value="CBM_sf_5/12"/>
</dbReference>
<organism evidence="14 15">
    <name type="scientific">Thelephora terrestris</name>
    <dbReference type="NCBI Taxonomy" id="56493"/>
    <lineage>
        <taxon>Eukaryota</taxon>
        <taxon>Fungi</taxon>
        <taxon>Dikarya</taxon>
        <taxon>Basidiomycota</taxon>
        <taxon>Agaricomycotina</taxon>
        <taxon>Agaricomycetes</taxon>
        <taxon>Thelephorales</taxon>
        <taxon>Thelephoraceae</taxon>
        <taxon>Thelephora</taxon>
    </lineage>
</organism>
<evidence type="ECO:0000256" key="5">
    <source>
        <dbReference type="ARBA" id="ARBA00023024"/>
    </source>
</evidence>
<keyword evidence="6" id="KW-0119">Carbohydrate metabolism</keyword>
<dbReference type="PANTHER" id="PTHR45708">
    <property type="entry name" value="ENDOCHITINASE"/>
    <property type="match status" value="1"/>
</dbReference>
<keyword evidence="4 9" id="KW-0378">Hydrolase</keyword>
<dbReference type="GO" id="GO:0008843">
    <property type="term" value="F:endochitinase activity"/>
    <property type="evidence" value="ECO:0007669"/>
    <property type="project" value="UniProtKB-EC"/>
</dbReference>
<dbReference type="SMART" id="SM00495">
    <property type="entry name" value="ChtBD3"/>
    <property type="match status" value="1"/>
</dbReference>
<dbReference type="EC" id="3.2.1.14" evidence="2"/>
<dbReference type="PROSITE" id="PS51910">
    <property type="entry name" value="GH18_2"/>
    <property type="match status" value="1"/>
</dbReference>